<evidence type="ECO:0000256" key="3">
    <source>
        <dbReference type="ARBA" id="ARBA00022490"/>
    </source>
</evidence>
<protein>
    <submittedName>
        <fullName evidence="7">Synembryn</fullName>
    </submittedName>
</protein>
<gene>
    <name evidence="7" type="ORF">D0Z07_8560</name>
</gene>
<dbReference type="InterPro" id="IPR008376">
    <property type="entry name" value="Chaperone_Ric-8_A/B"/>
</dbReference>
<feature type="compositionally biased region" description="Polar residues" evidence="6">
    <location>
        <begin position="235"/>
        <end position="252"/>
    </location>
</feature>
<evidence type="ECO:0000256" key="1">
    <source>
        <dbReference type="ARBA" id="ARBA00004544"/>
    </source>
</evidence>
<dbReference type="InterPro" id="IPR019318">
    <property type="entry name" value="Gua_nucleotide_exch_fac_Ric8"/>
</dbReference>
<evidence type="ECO:0000256" key="4">
    <source>
        <dbReference type="ARBA" id="ARBA00022658"/>
    </source>
</evidence>
<comment type="caution">
    <text evidence="7">The sequence shown here is derived from an EMBL/GenBank/DDBJ whole genome shotgun (WGS) entry which is preliminary data.</text>
</comment>
<dbReference type="GO" id="GO:0005085">
    <property type="term" value="F:guanyl-nucleotide exchange factor activity"/>
    <property type="evidence" value="ECO:0007669"/>
    <property type="project" value="UniProtKB-KW"/>
</dbReference>
<evidence type="ECO:0000313" key="7">
    <source>
        <dbReference type="EMBL" id="KAG0645521.1"/>
    </source>
</evidence>
<keyword evidence="8" id="KW-1185">Reference proteome</keyword>
<dbReference type="PANTHER" id="PTHR12425:SF5">
    <property type="entry name" value="SYNEMBRYN"/>
    <property type="match status" value="1"/>
</dbReference>
<dbReference type="GO" id="GO:0001965">
    <property type="term" value="F:G-protein alpha-subunit binding"/>
    <property type="evidence" value="ECO:0007669"/>
    <property type="project" value="TreeGrafter"/>
</dbReference>
<evidence type="ECO:0000313" key="8">
    <source>
        <dbReference type="Proteomes" id="UP000785200"/>
    </source>
</evidence>
<sequence length="388" mass="43878">MLLKANTRQIFVDLGYESKACNKLKNDSRDDEFLVSRIIFLTTYESNIDIQKLIDHYHLAENICVNISRHAKQYVTKQKKVKELDPMEDLALVESLKLMFNLSHFCPQRNGSFSPILPSLLTLLTKKPVSSSKPLDAPIGTLVNALINLDFDQKENVQTLFPKTAPNVNVDRFIEILDKSTKVYTDSDLEHLVSPLLTLIRKLYEIAPRDVQLHMQQLLLPSNQDRQQPLGRAESLSSRLLRQSTNPGTPQVRESVSSLLFELSGKDAKSFVQNVGYGFASGFLFQHNVPIPENALEAWSTSGSESSHTRASHESYKPVNPITGQTLESEPVIEEPEMTQEEKEREAEKLFVLFERLKKTGVMSVKNPVETAFSEGRFLELDDDADSE</sequence>
<comment type="subcellular location">
    <subcellularLocation>
        <location evidence="1">Cytoplasm</location>
        <location evidence="1">Cell cortex</location>
    </subcellularLocation>
</comment>
<feature type="region of interest" description="Disordered" evidence="6">
    <location>
        <begin position="224"/>
        <end position="252"/>
    </location>
</feature>
<keyword evidence="5" id="KW-0143">Chaperone</keyword>
<dbReference type="Pfam" id="PF10165">
    <property type="entry name" value="Ric8"/>
    <property type="match status" value="1"/>
</dbReference>
<dbReference type="GO" id="GO:0007186">
    <property type="term" value="P:G protein-coupled receptor signaling pathway"/>
    <property type="evidence" value="ECO:0007669"/>
    <property type="project" value="TreeGrafter"/>
</dbReference>
<organism evidence="7 8">
    <name type="scientific">Hyphodiscus hymeniophilus</name>
    <dbReference type="NCBI Taxonomy" id="353542"/>
    <lineage>
        <taxon>Eukaryota</taxon>
        <taxon>Fungi</taxon>
        <taxon>Dikarya</taxon>
        <taxon>Ascomycota</taxon>
        <taxon>Pezizomycotina</taxon>
        <taxon>Leotiomycetes</taxon>
        <taxon>Helotiales</taxon>
        <taxon>Hyphodiscaceae</taxon>
        <taxon>Hyphodiscus</taxon>
    </lineage>
</organism>
<keyword evidence="4" id="KW-0344">Guanine-nucleotide releasing factor</keyword>
<reference evidence="7" key="1">
    <citation type="submission" date="2019-07" db="EMBL/GenBank/DDBJ databases">
        <title>Hyphodiscus hymeniophilus genome sequencing and assembly.</title>
        <authorList>
            <person name="Kramer G."/>
            <person name="Nodwell J."/>
        </authorList>
    </citation>
    <scope>NUCLEOTIDE SEQUENCE</scope>
    <source>
        <strain evidence="7">ATCC 34498</strain>
    </source>
</reference>
<dbReference type="EMBL" id="VNKQ01000018">
    <property type="protein sequence ID" value="KAG0645521.1"/>
    <property type="molecule type" value="Genomic_DNA"/>
</dbReference>
<comment type="similarity">
    <text evidence="2">Belongs to the synembryn family.</text>
</comment>
<dbReference type="GO" id="GO:0005938">
    <property type="term" value="C:cell cortex"/>
    <property type="evidence" value="ECO:0007669"/>
    <property type="project" value="UniProtKB-SubCell"/>
</dbReference>
<keyword evidence="3" id="KW-0963">Cytoplasm</keyword>
<name>A0A9P6SKN0_9HELO</name>
<feature type="region of interest" description="Disordered" evidence="6">
    <location>
        <begin position="300"/>
        <end position="323"/>
    </location>
</feature>
<evidence type="ECO:0000256" key="5">
    <source>
        <dbReference type="ARBA" id="ARBA00023186"/>
    </source>
</evidence>
<proteinExistence type="inferred from homology"/>
<evidence type="ECO:0000256" key="6">
    <source>
        <dbReference type="SAM" id="MobiDB-lite"/>
    </source>
</evidence>
<dbReference type="PRINTS" id="PR01802">
    <property type="entry name" value="SYNEMBRYN"/>
</dbReference>
<dbReference type="OrthoDB" id="5585685at2759"/>
<evidence type="ECO:0000256" key="2">
    <source>
        <dbReference type="ARBA" id="ARBA00009049"/>
    </source>
</evidence>
<dbReference type="AlphaFoldDB" id="A0A9P6SKN0"/>
<dbReference type="PANTHER" id="PTHR12425">
    <property type="entry name" value="SYNEMBRYN"/>
    <property type="match status" value="1"/>
</dbReference>
<dbReference type="Proteomes" id="UP000785200">
    <property type="component" value="Unassembled WGS sequence"/>
</dbReference>
<accession>A0A9P6SKN0</accession>
<feature type="compositionally biased region" description="Basic and acidic residues" evidence="6">
    <location>
        <begin position="307"/>
        <end position="316"/>
    </location>
</feature>